<dbReference type="OrthoDB" id="6617068at2759"/>
<reference evidence="2 3" key="1">
    <citation type="submission" date="2020-02" db="EMBL/GenBank/DDBJ databases">
        <authorList>
            <person name="Ferguson B K."/>
        </authorList>
    </citation>
    <scope>NUCLEOTIDE SEQUENCE [LARGE SCALE GENOMIC DNA]</scope>
</reference>
<proteinExistence type="predicted"/>
<dbReference type="CDD" id="cd01647">
    <property type="entry name" value="RT_LTR"/>
    <property type="match status" value="1"/>
</dbReference>
<dbReference type="EMBL" id="CADCXU010005355">
    <property type="protein sequence ID" value="CAA9997059.1"/>
    <property type="molecule type" value="Genomic_DNA"/>
</dbReference>
<keyword evidence="3" id="KW-1185">Reference proteome</keyword>
<dbReference type="InterPro" id="IPR050951">
    <property type="entry name" value="Retrovirus_Pol_polyprotein"/>
</dbReference>
<dbReference type="InterPro" id="IPR043128">
    <property type="entry name" value="Rev_trsase/Diguanyl_cyclase"/>
</dbReference>
<name>A0A6H5G4R1_9HEMI</name>
<dbReference type="Proteomes" id="UP000479000">
    <property type="component" value="Unassembled WGS sequence"/>
</dbReference>
<dbReference type="GO" id="GO:0071897">
    <property type="term" value="P:DNA biosynthetic process"/>
    <property type="evidence" value="ECO:0007669"/>
    <property type="project" value="UniProtKB-ARBA"/>
</dbReference>
<evidence type="ECO:0000313" key="2">
    <source>
        <dbReference type="EMBL" id="CAA9997059.1"/>
    </source>
</evidence>
<evidence type="ECO:0000313" key="3">
    <source>
        <dbReference type="Proteomes" id="UP000479000"/>
    </source>
</evidence>
<dbReference type="Gene3D" id="3.10.10.10">
    <property type="entry name" value="HIV Type 1 Reverse Transcriptase, subunit A, domain 1"/>
    <property type="match status" value="1"/>
</dbReference>
<dbReference type="PANTHER" id="PTHR37984:SF5">
    <property type="entry name" value="PROTEIN NYNRIN-LIKE"/>
    <property type="match status" value="1"/>
</dbReference>
<evidence type="ECO:0000259" key="1">
    <source>
        <dbReference type="Pfam" id="PF00078"/>
    </source>
</evidence>
<sequence>MEFPKVFSTDTGIFSKHQVRLNLVNNAEPRFLRARTLPIALQHRVEAELVRLMAADIIEPVDHSPWATPIVPILKPDGTVRICGDYRLTLNPVLEATGNSLPKIDHLCANFANARIFSKIDLRDAYQQMELDNQSRVCTTINTHLGLFRYKRLCFGLSCAPSIFQRAMDNLLRGIDGVGCLLDDIHITGRDVGEHNRRLRQVLKILDDANLRAKGNKLTQGDQQLGPFRHFPYRWSHDAEIWYTASEEPLSMTGKTKIPPDQLRSPWR</sequence>
<dbReference type="PANTHER" id="PTHR37984">
    <property type="entry name" value="PROTEIN CBG26694"/>
    <property type="match status" value="1"/>
</dbReference>
<organism evidence="2 3">
    <name type="scientific">Nesidiocoris tenuis</name>
    <dbReference type="NCBI Taxonomy" id="355587"/>
    <lineage>
        <taxon>Eukaryota</taxon>
        <taxon>Metazoa</taxon>
        <taxon>Ecdysozoa</taxon>
        <taxon>Arthropoda</taxon>
        <taxon>Hexapoda</taxon>
        <taxon>Insecta</taxon>
        <taxon>Pterygota</taxon>
        <taxon>Neoptera</taxon>
        <taxon>Paraneoptera</taxon>
        <taxon>Hemiptera</taxon>
        <taxon>Heteroptera</taxon>
        <taxon>Panheteroptera</taxon>
        <taxon>Cimicomorpha</taxon>
        <taxon>Miridae</taxon>
        <taxon>Dicyphina</taxon>
        <taxon>Nesidiocoris</taxon>
    </lineage>
</organism>
<dbReference type="Gene3D" id="3.30.70.270">
    <property type="match status" value="1"/>
</dbReference>
<feature type="domain" description="Reverse transcriptase" evidence="1">
    <location>
        <begin position="75"/>
        <end position="220"/>
    </location>
</feature>
<dbReference type="SUPFAM" id="SSF56672">
    <property type="entry name" value="DNA/RNA polymerases"/>
    <property type="match status" value="1"/>
</dbReference>
<dbReference type="AlphaFoldDB" id="A0A6H5G4R1"/>
<gene>
    <name evidence="2" type="ORF">NTEN_LOCUS3407</name>
</gene>
<dbReference type="Pfam" id="PF00078">
    <property type="entry name" value="RVT_1"/>
    <property type="match status" value="1"/>
</dbReference>
<dbReference type="InterPro" id="IPR000477">
    <property type="entry name" value="RT_dom"/>
</dbReference>
<protein>
    <recommendedName>
        <fullName evidence="1">Reverse transcriptase domain-containing protein</fullName>
    </recommendedName>
</protein>
<dbReference type="InterPro" id="IPR043502">
    <property type="entry name" value="DNA/RNA_pol_sf"/>
</dbReference>
<accession>A0A6H5G4R1</accession>